<organism evidence="1 2">
    <name type="scientific">Emiliania huxleyi (strain CCMP1516)</name>
    <dbReference type="NCBI Taxonomy" id="280463"/>
    <lineage>
        <taxon>Eukaryota</taxon>
        <taxon>Haptista</taxon>
        <taxon>Haptophyta</taxon>
        <taxon>Prymnesiophyceae</taxon>
        <taxon>Isochrysidales</taxon>
        <taxon>Noelaerhabdaceae</taxon>
        <taxon>Emiliania</taxon>
    </lineage>
</organism>
<dbReference type="Pfam" id="PF13344">
    <property type="entry name" value="Hydrolase_6"/>
    <property type="match status" value="1"/>
</dbReference>
<dbReference type="SUPFAM" id="SSF56784">
    <property type="entry name" value="HAD-like"/>
    <property type="match status" value="1"/>
</dbReference>
<dbReference type="PANTHER" id="PTHR19288:SF46">
    <property type="entry name" value="HALOACID DEHALOGENASE-LIKE HYDROLASE DOMAIN-CONTAINING PROTEIN 2"/>
    <property type="match status" value="1"/>
</dbReference>
<dbReference type="PANTHER" id="PTHR19288">
    <property type="entry name" value="4-NITROPHENYLPHOSPHATASE-RELATED"/>
    <property type="match status" value="1"/>
</dbReference>
<dbReference type="Proteomes" id="UP000013827">
    <property type="component" value="Unassembled WGS sequence"/>
</dbReference>
<dbReference type="Gene3D" id="3.40.50.1000">
    <property type="entry name" value="HAD superfamily/HAD-like"/>
    <property type="match status" value="3"/>
</dbReference>
<proteinExistence type="predicted"/>
<dbReference type="KEGG" id="ehx:EMIHUDRAFT_217103"/>
<reference evidence="1" key="2">
    <citation type="submission" date="2024-10" db="UniProtKB">
        <authorList>
            <consortium name="EnsemblProtists"/>
        </authorList>
    </citation>
    <scope>IDENTIFICATION</scope>
</reference>
<evidence type="ECO:0000313" key="1">
    <source>
        <dbReference type="EnsemblProtists" id="EOD08828"/>
    </source>
</evidence>
<sequence length="424" mass="45998">MEKFPLPYRRTFAQAPCGFLIDLDGTMYRPGGLIDGAIEFYEWLVSTKTPHVFLSNTGAKGSPGVQTKFKSERYRLSSKPVPLRNIWTASEAQMDLMMHKKEDTPDSAKGSQRDYGLPHGAKVFVMAGGEGFWLNSLRMKDSMRFDSWDIRTTLTNDEAKAWAKEARDSQEAGECTVFVVLFLDGKLDKVDVVDGDVSGRSADYRGDWNYGLIRNVSFLLHHGAQLIYTADDAFNPSEDPEYPGMACTAQTPRGQSCGRPLIAQTFDEQTACAGKGGSHGDVFMFEHAIRMLKAQGHDGDLAKICMVGDRFDTDIRGGNSCGIKACLVQSGAHLASQQAKYPSDVADFTAASVGSLVPRSDDGAQADTAQAQRGSMAASSSNWQSVKDKGFFVLGVVGGLRSTGYGYGSLFDSFLAGVVLPMGD</sequence>
<dbReference type="RefSeq" id="XP_005761257.1">
    <property type="nucleotide sequence ID" value="XM_005761200.1"/>
</dbReference>
<reference evidence="2" key="1">
    <citation type="journal article" date="2013" name="Nature">
        <title>Pan genome of the phytoplankton Emiliania underpins its global distribution.</title>
        <authorList>
            <person name="Read B.A."/>
            <person name="Kegel J."/>
            <person name="Klute M.J."/>
            <person name="Kuo A."/>
            <person name="Lefebvre S.C."/>
            <person name="Maumus F."/>
            <person name="Mayer C."/>
            <person name="Miller J."/>
            <person name="Monier A."/>
            <person name="Salamov A."/>
            <person name="Young J."/>
            <person name="Aguilar M."/>
            <person name="Claverie J.M."/>
            <person name="Frickenhaus S."/>
            <person name="Gonzalez K."/>
            <person name="Herman E.K."/>
            <person name="Lin Y.C."/>
            <person name="Napier J."/>
            <person name="Ogata H."/>
            <person name="Sarno A.F."/>
            <person name="Shmutz J."/>
            <person name="Schroeder D."/>
            <person name="de Vargas C."/>
            <person name="Verret F."/>
            <person name="von Dassow P."/>
            <person name="Valentin K."/>
            <person name="Van de Peer Y."/>
            <person name="Wheeler G."/>
            <person name="Dacks J.B."/>
            <person name="Delwiche C.F."/>
            <person name="Dyhrman S.T."/>
            <person name="Glockner G."/>
            <person name="John U."/>
            <person name="Richards T."/>
            <person name="Worden A.Z."/>
            <person name="Zhang X."/>
            <person name="Grigoriev I.V."/>
            <person name="Allen A.E."/>
            <person name="Bidle K."/>
            <person name="Borodovsky M."/>
            <person name="Bowler C."/>
            <person name="Brownlee C."/>
            <person name="Cock J.M."/>
            <person name="Elias M."/>
            <person name="Gladyshev V.N."/>
            <person name="Groth M."/>
            <person name="Guda C."/>
            <person name="Hadaegh A."/>
            <person name="Iglesias-Rodriguez M.D."/>
            <person name="Jenkins J."/>
            <person name="Jones B.M."/>
            <person name="Lawson T."/>
            <person name="Leese F."/>
            <person name="Lindquist E."/>
            <person name="Lobanov A."/>
            <person name="Lomsadze A."/>
            <person name="Malik S.B."/>
            <person name="Marsh M.E."/>
            <person name="Mackinder L."/>
            <person name="Mock T."/>
            <person name="Mueller-Roeber B."/>
            <person name="Pagarete A."/>
            <person name="Parker M."/>
            <person name="Probert I."/>
            <person name="Quesneville H."/>
            <person name="Raines C."/>
            <person name="Rensing S.A."/>
            <person name="Riano-Pachon D.M."/>
            <person name="Richier S."/>
            <person name="Rokitta S."/>
            <person name="Shiraiwa Y."/>
            <person name="Soanes D.M."/>
            <person name="van der Giezen M."/>
            <person name="Wahlund T.M."/>
            <person name="Williams B."/>
            <person name="Wilson W."/>
            <person name="Wolfe G."/>
            <person name="Wurch L.L."/>
        </authorList>
    </citation>
    <scope>NUCLEOTIDE SEQUENCE</scope>
</reference>
<dbReference type="InterPro" id="IPR023214">
    <property type="entry name" value="HAD_sf"/>
</dbReference>
<dbReference type="InterPro" id="IPR006357">
    <property type="entry name" value="HAD-SF_hydro_IIA"/>
</dbReference>
<protein>
    <submittedName>
        <fullName evidence="1">Uncharacterized protein</fullName>
    </submittedName>
</protein>
<dbReference type="PaxDb" id="2903-EOD08828"/>
<dbReference type="EnsemblProtists" id="EOD08828">
    <property type="protein sequence ID" value="EOD08828"/>
    <property type="gene ID" value="EMIHUDRAFT_217103"/>
</dbReference>
<evidence type="ECO:0000313" key="2">
    <source>
        <dbReference type="Proteomes" id="UP000013827"/>
    </source>
</evidence>
<dbReference type="InterPro" id="IPR036412">
    <property type="entry name" value="HAD-like_sf"/>
</dbReference>
<dbReference type="AlphaFoldDB" id="A0A0D3IC43"/>
<dbReference type="GO" id="GO:0016791">
    <property type="term" value="F:phosphatase activity"/>
    <property type="evidence" value="ECO:0007669"/>
    <property type="project" value="TreeGrafter"/>
</dbReference>
<dbReference type="GeneID" id="17255030"/>
<name>A0A0D3IC43_EMIH1</name>
<dbReference type="Pfam" id="PF13242">
    <property type="entry name" value="Hydrolase_like"/>
    <property type="match status" value="1"/>
</dbReference>
<accession>A0A0D3IC43</accession>
<keyword evidence="2" id="KW-1185">Reference proteome</keyword>
<dbReference type="GO" id="GO:0005737">
    <property type="term" value="C:cytoplasm"/>
    <property type="evidence" value="ECO:0007669"/>
    <property type="project" value="TreeGrafter"/>
</dbReference>
<dbReference type="HOGENOM" id="CLU_648014_0_0_1"/>